<dbReference type="PROSITE" id="PS50803">
    <property type="entry name" value="OAR"/>
    <property type="match status" value="1"/>
</dbReference>
<dbReference type="GO" id="GO:0005813">
    <property type="term" value="C:centrosome"/>
    <property type="evidence" value="ECO:0007669"/>
    <property type="project" value="TreeGrafter"/>
</dbReference>
<feature type="region of interest" description="Disordered" evidence="5">
    <location>
        <begin position="266"/>
        <end position="290"/>
    </location>
</feature>
<dbReference type="Pfam" id="PF18615">
    <property type="entry name" value="SMYLE_N"/>
    <property type="match status" value="1"/>
</dbReference>
<evidence type="ECO:0000256" key="4">
    <source>
        <dbReference type="SAM" id="Coils"/>
    </source>
</evidence>
<feature type="coiled-coil region" evidence="4">
    <location>
        <begin position="957"/>
        <end position="1041"/>
    </location>
</feature>
<feature type="region of interest" description="Disordered" evidence="5">
    <location>
        <begin position="1496"/>
        <end position="1557"/>
    </location>
</feature>
<dbReference type="Pfam" id="PF03826">
    <property type="entry name" value="OAR"/>
    <property type="match status" value="1"/>
</dbReference>
<keyword evidence="4" id="KW-0175">Coiled coil</keyword>
<feature type="region of interest" description="Disordered" evidence="5">
    <location>
        <begin position="2951"/>
        <end position="2976"/>
    </location>
</feature>
<feature type="region of interest" description="Disordered" evidence="5">
    <location>
        <begin position="1132"/>
        <end position="1152"/>
    </location>
</feature>
<dbReference type="GO" id="GO:0008270">
    <property type="term" value="F:zinc ion binding"/>
    <property type="evidence" value="ECO:0007669"/>
    <property type="project" value="InterPro"/>
</dbReference>
<dbReference type="InterPro" id="IPR040947">
    <property type="entry name" value="SMYLE_N"/>
</dbReference>
<reference evidence="7" key="1">
    <citation type="submission" date="2023-03" db="EMBL/GenBank/DDBJ databases">
        <title>Electrophorus voltai genome.</title>
        <authorList>
            <person name="Bian C."/>
        </authorList>
    </citation>
    <scope>NUCLEOTIDE SEQUENCE</scope>
    <source>
        <strain evidence="7">CB-2022</strain>
        <tissue evidence="7">Muscle</tissue>
    </source>
</reference>
<feature type="compositionally biased region" description="Basic and acidic residues" evidence="5">
    <location>
        <begin position="1496"/>
        <end position="1518"/>
    </location>
</feature>
<dbReference type="Pfam" id="PF07989">
    <property type="entry name" value="Cnn_1N"/>
    <property type="match status" value="1"/>
</dbReference>
<keyword evidence="8" id="KW-1185">Reference proteome</keyword>
<feature type="compositionally biased region" description="Polar residues" evidence="5">
    <location>
        <begin position="2254"/>
        <end position="2278"/>
    </location>
</feature>
<gene>
    <name evidence="7" type="ORF">P4O66_008912</name>
</gene>
<dbReference type="PANTHER" id="PTHR46501:SF2">
    <property type="entry name" value="MYOMEGALIN"/>
    <property type="match status" value="1"/>
</dbReference>
<comment type="subcellular location">
    <subcellularLocation>
        <location evidence="2">Cytoplasm</location>
    </subcellularLocation>
    <subcellularLocation>
        <location evidence="1">Nucleus</location>
    </subcellularLocation>
</comment>
<dbReference type="InterPro" id="IPR052593">
    <property type="entry name" value="MT-associated_AKAP9-binding"/>
</dbReference>
<feature type="compositionally biased region" description="Polar residues" evidence="5">
    <location>
        <begin position="779"/>
        <end position="794"/>
    </location>
</feature>
<organism evidence="7 8">
    <name type="scientific">Electrophorus voltai</name>
    <dbReference type="NCBI Taxonomy" id="2609070"/>
    <lineage>
        <taxon>Eukaryota</taxon>
        <taxon>Metazoa</taxon>
        <taxon>Chordata</taxon>
        <taxon>Craniata</taxon>
        <taxon>Vertebrata</taxon>
        <taxon>Euteleostomi</taxon>
        <taxon>Actinopterygii</taxon>
        <taxon>Neopterygii</taxon>
        <taxon>Teleostei</taxon>
        <taxon>Ostariophysi</taxon>
        <taxon>Gymnotiformes</taxon>
        <taxon>Gymnotoidei</taxon>
        <taxon>Gymnotidae</taxon>
        <taxon>Electrophorus</taxon>
    </lineage>
</organism>
<protein>
    <recommendedName>
        <fullName evidence="6">OAR domain-containing protein</fullName>
    </recommendedName>
</protein>
<feature type="compositionally biased region" description="Acidic residues" evidence="5">
    <location>
        <begin position="1534"/>
        <end position="1554"/>
    </location>
</feature>
<feature type="coiled-coil region" evidence="4">
    <location>
        <begin position="295"/>
        <end position="359"/>
    </location>
</feature>
<dbReference type="InterPro" id="IPR012934">
    <property type="entry name" value="Znf_AD"/>
</dbReference>
<dbReference type="GO" id="GO:0005634">
    <property type="term" value="C:nucleus"/>
    <property type="evidence" value="ECO:0007669"/>
    <property type="project" value="UniProtKB-SubCell"/>
</dbReference>
<feature type="region of interest" description="Disordered" evidence="5">
    <location>
        <begin position="2294"/>
        <end position="2346"/>
    </location>
</feature>
<dbReference type="GO" id="GO:0007098">
    <property type="term" value="P:centrosome cycle"/>
    <property type="evidence" value="ECO:0007669"/>
    <property type="project" value="TreeGrafter"/>
</dbReference>
<keyword evidence="3" id="KW-0963">Cytoplasm</keyword>
<feature type="compositionally biased region" description="Basic and acidic residues" evidence="5">
    <location>
        <begin position="125"/>
        <end position="136"/>
    </location>
</feature>
<evidence type="ECO:0000256" key="3">
    <source>
        <dbReference type="ARBA" id="ARBA00022490"/>
    </source>
</evidence>
<dbReference type="InterPro" id="IPR012943">
    <property type="entry name" value="Cnn_1N"/>
</dbReference>
<dbReference type="GO" id="GO:0090063">
    <property type="term" value="P:positive regulation of microtubule nucleation"/>
    <property type="evidence" value="ECO:0007669"/>
    <property type="project" value="TreeGrafter"/>
</dbReference>
<feature type="coiled-coil region" evidence="4">
    <location>
        <begin position="1185"/>
        <end position="1244"/>
    </location>
</feature>
<dbReference type="Pfam" id="PF07776">
    <property type="entry name" value="zf-AD"/>
    <property type="match status" value="1"/>
</dbReference>
<feature type="coiled-coil region" evidence="4">
    <location>
        <begin position="438"/>
        <end position="500"/>
    </location>
</feature>
<name>A0AAD8ZC98_9TELE</name>
<dbReference type="PANTHER" id="PTHR46501">
    <property type="entry name" value="MYOMEGALIN"/>
    <property type="match status" value="1"/>
</dbReference>
<feature type="region of interest" description="Disordered" evidence="5">
    <location>
        <begin position="779"/>
        <end position="806"/>
    </location>
</feature>
<dbReference type="Proteomes" id="UP001239994">
    <property type="component" value="Unassembled WGS sequence"/>
</dbReference>
<feature type="region of interest" description="Disordered" evidence="5">
    <location>
        <begin position="108"/>
        <end position="166"/>
    </location>
</feature>
<feature type="region of interest" description="Disordered" evidence="5">
    <location>
        <begin position="2242"/>
        <end position="2278"/>
    </location>
</feature>
<dbReference type="EMBL" id="JAROKS010000015">
    <property type="protein sequence ID" value="KAK1796480.1"/>
    <property type="molecule type" value="Genomic_DNA"/>
</dbReference>
<evidence type="ECO:0000313" key="7">
    <source>
        <dbReference type="EMBL" id="KAK1796480.1"/>
    </source>
</evidence>
<evidence type="ECO:0000256" key="2">
    <source>
        <dbReference type="ARBA" id="ARBA00004496"/>
    </source>
</evidence>
<sequence>MAAYPPTCSNTTSTQGMNMANSIANLRLKAKEYNLNQVHTPGRAVVSHLSGSWGHADLKCFQMCAGSDLLAIAPALAPRAPAPRAKGLGSLLQPSRRPLGWATHTADDIQAPHPLSTTSGAYYRGDSRRERERKSLSESAWDDGGPRGAALLERKQRNGVGARAKRKEAGDDQMKCCVLAATDLSEPALCAGGHHSSTQPLDVLSCLGRKALYGLWPNLRQENPVCERARTDRPFTESQTAYITRGLDTAEMSGFPYQGRHCAGSGELIPKNRTPMSGSSCGEVERGPRTPARSLREFEQHLHDLKKENFNLKLRIYFLEEKIQKGFEDSGNEDVHRKNIELKVEVESLKQELQQRQLLHETRSTAEGLTNQNEAHVPQRCCCEERQTEINHMQETLERKLQLLQEQEARLWRSQAEKVTALERKMTMDTADEERRTRDTQNEMLAEKERLVEELSEALRIREEEVASLIDERVSLTHTVTQLEEQLQVLNKSRQQKEQSAKVEQDALKLGGKHEQLEMQLRSSQDRTPALTSAIMLDSKTKELCRVCGRELCGNQRRWIFHPAAKLSLQVLLSHALGWELTRDGRGEFVCSKCAFMLDRMYRFDTVIARVEALSIERMHKLLMEKDRLRQCIGGLYRKNNAGGAGAAGTEASVLDVSVLSDGRYGSLLEEDLTYSVYESWAEHESHSPHRCYARSEVSWVQRSRKCRGCAALRVADSDYEAVCKVPRKVGRTMSSEPSTHHSTTVLGSVEDARSGSALQPEGPDPESPTLTEISRSVYTPQAERTSLSPATSDESLDTGVDAGPSCPVVPADLVQGEMEEGRVITQNPGVNQKPRTGDGGVLELALSLVQSLRFHPVQVPAGSRLPVPIGPVSTLAGGPVPLPQTPPTGTLCPFSTQPEDMVSVSIRQEMQLDLAEMEELWLDDYVQFRPPDLRKKLIGEQLGQCEAAAGQCVSELQKAQQEVRCLQTKNREASSKNLQQRLSEMDCELRAVREAAHRQERNIQNLNECLNTRNSEVADLQKLTEEQKELLCSLKQQNLQEQLQAIGEVPGQLQAELLELQASLFSTQLELQAAQRAQRHAQRREEDLARTNQRLLADLQGALHQQQEVEKHKQDLLAALERARSDLEQTQERWRKGVEEKERETEGKQERIRELQTSLHHKERLLQDYSELADRPGGNRDVLVHKLKQRLQERDRALERALDEKFMCVEQKEAELRKLQLRLREKERDMEKLRCVLSNNEETITSLEALLRGKALELEQVCEAWRSSQRAQRDSEDIHTHGLRERDTLISQLKTAVHTHTEEVKELKAAMLSKVPVGSAELVEVLRSQLQLKDRLFQELLANCSRNAQEHHAQVQDLLNAIRSRDQYIKDSAVRAGHVMSEQAARVQELRRQVLSAPSAPLSITEPSAETQSLQEDLRLLLAREREAQSQISTLRSTLTSTQDQLHAHASELEALTRTVSIKDEIIKDLQGQLLKPPSDPLVKRLTQDLQELRERVSRQDASCPKHEDNPDSRASLEAEQAVRPQAASGDFTSDDEEEEDDYSSEFSDSMEEENSRLTAQSLTVVQVGCPLLFQLISTPVTILEPSPFTAQDYERCGGPAAWPLSQGAAAAEDQGLAEVKLLVDQKKAVERELCELRAQLEKAGFSSFSQMRKALISLRSENEELRSSAGGREGGGGSAPGEEEEERRGGDSSVAKPQAYEGRKGGARPLLSHTTQEHTEHDSRPVPLSPIEAGLRERTVRLTSDLQQEQQERPLVSEDRVQAQAEQLGDHRDLLTEVSVQQDSKQVQVDLQDLGYETCGRSENEAERDGASSPEFDDLNLCTSLSCGDGTTQWWLSPGAPARVEGEAAFLRRLVEDLRGQLSRSQALACSLKARVDGPPASTPRKVNWGVDSLRAQDGAEEDEGWQSSDGGSSLPCRARLHGGLRQLVARVTSLEEQLQRGKNHMDEDHSTTWPGKFDTLIQAQARELSHLRQRLSEGRSLCHILTQHLGNTTKAFEELLRANDVDYYMGQGFREQLGQSSALAQRVSAKISSRDHSQLPDDKTGHELLAFRLFKVRGEWTSPGLDCPNPTPHWMRLVQDTYSSLSCVSVCRRAWIICRRASPDRSGSMATPLFNPAGLICSFPRTPSSDASHDLGDARLSVHVGSLLTGVHRRARLCHHGAYFCARHDRTRTAGTREGVVEAAGAVAPAGGRAGRAPWPHSGGPCCEREAELLRRRMEREKLSKELQQKEKVIETLRSKLEQEQSRPETPGSSHAVSEGTDQSEQMSFVSDEQGSINEELDVSSDLDAASQFSQEEATEKDTSDCHSNQSSAHSHPLMMPSLTSSHDHRSSSNCPSIHCTPHRLMEGRVPTGLSSAPFPQSRPTLSAHPASLPFDPQSQHLRPRYCGNGGFSLAEVQQELQMLQRQFGNKRHCSCVTGSSVKPLPGYPVAAGVQPTPCGFHPLSQHAFHQAPLASLSASPGSRLLENSALWDMTYGAQQMRGNVCGDVSSGSSGCPSGQHHTGAGWMETNLRDIRSLHRRLEDSIQTNDGLRRQLEARLTTTAPDGGAPTNIYIQGLDSVTQLSRDVQALKEENCALHDQLQQARRDGMKEAEQLREALQSGRGRLKQAEAEAERWAGQCRQLQEQVLEQTQVVLQLKRDRQDSQENADRLQHEVNVLQNQLSESRRLAHTLQGEGQVYQRARSSNKSVDAGAGLSLTFDLQESQSHLRMLEKQLSDRLDLNMPRPSARKQFFHDVSCSPPVRDTGLFGPNSHLPSGLDDPQSGFLEPCLGGREGEACRTGCHVMGHEDNFNTLQQAVLEAKVLIRKMETALQQGCGRSLLSSTKLLKQVLEEMGSVLGTFWGASLPSAGTTTTQHFPKDKSLKEEVVCLKRKLLEQDQVLREALDSLRSSNRTKDSMEQFIVSQPLVIFSEESVLSVSPSVPNTGCAEESSHQPRGEVPTITCTSSCGWGNVTPPPRGPKRGTSDPWPAPRSGMYRPLEVVGGSVLPGLRAAVSPLC</sequence>
<feature type="coiled-coil region" evidence="4">
    <location>
        <begin position="2582"/>
        <end position="2672"/>
    </location>
</feature>
<proteinExistence type="predicted"/>
<evidence type="ECO:0000256" key="5">
    <source>
        <dbReference type="SAM" id="MobiDB-lite"/>
    </source>
</evidence>
<accession>A0AAD8ZC98</accession>
<dbReference type="GO" id="GO:0005794">
    <property type="term" value="C:Golgi apparatus"/>
    <property type="evidence" value="ECO:0007669"/>
    <property type="project" value="TreeGrafter"/>
</dbReference>
<feature type="domain" description="OAR" evidence="6">
    <location>
        <begin position="21"/>
        <end position="34"/>
    </location>
</feature>
<dbReference type="GO" id="GO:1903358">
    <property type="term" value="P:regulation of Golgi organization"/>
    <property type="evidence" value="ECO:0007669"/>
    <property type="project" value="TreeGrafter"/>
</dbReference>
<feature type="region of interest" description="Disordered" evidence="5">
    <location>
        <begin position="1663"/>
        <end position="1711"/>
    </location>
</feature>
<evidence type="ECO:0000256" key="1">
    <source>
        <dbReference type="ARBA" id="ARBA00004123"/>
    </source>
</evidence>
<dbReference type="GO" id="GO:0060090">
    <property type="term" value="F:molecular adaptor activity"/>
    <property type="evidence" value="ECO:0007669"/>
    <property type="project" value="TreeGrafter"/>
</dbReference>
<comment type="caution">
    <text evidence="7">The sequence shown here is derived from an EMBL/GenBank/DDBJ whole genome shotgun (WGS) entry which is preliminary data.</text>
</comment>
<evidence type="ECO:0000259" key="6">
    <source>
        <dbReference type="PROSITE" id="PS50803"/>
    </source>
</evidence>
<evidence type="ECO:0000313" key="8">
    <source>
        <dbReference type="Proteomes" id="UP001239994"/>
    </source>
</evidence>
<dbReference type="InterPro" id="IPR003654">
    <property type="entry name" value="OAR_dom"/>
</dbReference>